<dbReference type="GO" id="GO:0005737">
    <property type="term" value="C:cytoplasm"/>
    <property type="evidence" value="ECO:0007669"/>
    <property type="project" value="TreeGrafter"/>
</dbReference>
<evidence type="ECO:0000259" key="3">
    <source>
        <dbReference type="Pfam" id="PF00787"/>
    </source>
</evidence>
<protein>
    <recommendedName>
        <fullName evidence="3">PX domain-containing protein</fullName>
    </recommendedName>
</protein>
<evidence type="ECO:0000256" key="2">
    <source>
        <dbReference type="ARBA" id="ARBA00022737"/>
    </source>
</evidence>
<organism evidence="4 5">
    <name type="scientific">Rhynchophorus ferrugineus</name>
    <name type="common">Red palm weevil</name>
    <name type="synonym">Curculio ferrugineus</name>
    <dbReference type="NCBI Taxonomy" id="354439"/>
    <lineage>
        <taxon>Eukaryota</taxon>
        <taxon>Metazoa</taxon>
        <taxon>Ecdysozoa</taxon>
        <taxon>Arthropoda</taxon>
        <taxon>Hexapoda</taxon>
        <taxon>Insecta</taxon>
        <taxon>Pterygota</taxon>
        <taxon>Neoptera</taxon>
        <taxon>Endopterygota</taxon>
        <taxon>Coleoptera</taxon>
        <taxon>Polyphaga</taxon>
        <taxon>Cucujiformia</taxon>
        <taxon>Curculionidae</taxon>
        <taxon>Dryophthorinae</taxon>
        <taxon>Rhynchophorus</taxon>
    </lineage>
</organism>
<evidence type="ECO:0000313" key="4">
    <source>
        <dbReference type="EMBL" id="KAF7267520.1"/>
    </source>
</evidence>
<dbReference type="Gene3D" id="3.30.1520.10">
    <property type="entry name" value="Phox-like domain"/>
    <property type="match status" value="1"/>
</dbReference>
<dbReference type="InterPro" id="IPR001611">
    <property type="entry name" value="Leu-rich_rpt"/>
</dbReference>
<evidence type="ECO:0000256" key="1">
    <source>
        <dbReference type="ARBA" id="ARBA00022614"/>
    </source>
</evidence>
<dbReference type="Pfam" id="PF13855">
    <property type="entry name" value="LRR_8"/>
    <property type="match status" value="1"/>
</dbReference>
<dbReference type="Proteomes" id="UP000625711">
    <property type="component" value="Unassembled WGS sequence"/>
</dbReference>
<dbReference type="PROSITE" id="PS51450">
    <property type="entry name" value="LRR"/>
    <property type="match status" value="3"/>
</dbReference>
<reference evidence="4" key="1">
    <citation type="submission" date="2020-08" db="EMBL/GenBank/DDBJ databases">
        <title>Genome sequencing and assembly of the red palm weevil Rhynchophorus ferrugineus.</title>
        <authorList>
            <person name="Dias G.B."/>
            <person name="Bergman C.M."/>
            <person name="Manee M."/>
        </authorList>
    </citation>
    <scope>NUCLEOTIDE SEQUENCE</scope>
    <source>
        <strain evidence="4">AA-2017</strain>
        <tissue evidence="4">Whole larva</tissue>
    </source>
</reference>
<dbReference type="Pfam" id="PF12799">
    <property type="entry name" value="LRR_4"/>
    <property type="match status" value="1"/>
</dbReference>
<dbReference type="Gene3D" id="3.80.10.10">
    <property type="entry name" value="Ribonuclease Inhibitor"/>
    <property type="match status" value="2"/>
</dbReference>
<dbReference type="SUPFAM" id="SSF64268">
    <property type="entry name" value="PX domain"/>
    <property type="match status" value="1"/>
</dbReference>
<dbReference type="Pfam" id="PF00787">
    <property type="entry name" value="PX"/>
    <property type="match status" value="1"/>
</dbReference>
<keyword evidence="2" id="KW-0677">Repeat</keyword>
<feature type="domain" description="PX" evidence="3">
    <location>
        <begin position="34"/>
        <end position="70"/>
    </location>
</feature>
<evidence type="ECO:0000313" key="5">
    <source>
        <dbReference type="Proteomes" id="UP000625711"/>
    </source>
</evidence>
<dbReference type="GO" id="GO:0035091">
    <property type="term" value="F:phosphatidylinositol binding"/>
    <property type="evidence" value="ECO:0007669"/>
    <property type="project" value="InterPro"/>
</dbReference>
<keyword evidence="5" id="KW-1185">Reference proteome</keyword>
<dbReference type="OrthoDB" id="430293at2759"/>
<dbReference type="InterPro" id="IPR032675">
    <property type="entry name" value="LRR_dom_sf"/>
</dbReference>
<accession>A0A834HYK0</accession>
<dbReference type="InterPro" id="IPR001683">
    <property type="entry name" value="PX_dom"/>
</dbReference>
<name>A0A834HYK0_RHYFE</name>
<dbReference type="SUPFAM" id="SSF52075">
    <property type="entry name" value="Outer arm dynein light chain 1"/>
    <property type="match status" value="1"/>
</dbReference>
<dbReference type="InterPro" id="IPR036871">
    <property type="entry name" value="PX_dom_sf"/>
</dbReference>
<comment type="caution">
    <text evidence="4">The sequence shown here is derived from an EMBL/GenBank/DDBJ whole genome shotgun (WGS) entry which is preliminary data.</text>
</comment>
<dbReference type="PANTHER" id="PTHR15454:SF35">
    <property type="entry name" value="NISCHARIN"/>
    <property type="match status" value="1"/>
</dbReference>
<gene>
    <name evidence="4" type="ORF">GWI33_019261</name>
</gene>
<keyword evidence="1" id="KW-0433">Leucine-rich repeat</keyword>
<dbReference type="InterPro" id="IPR025875">
    <property type="entry name" value="Leu-rich_rpt_4"/>
</dbReference>
<dbReference type="AlphaFoldDB" id="A0A834HYK0"/>
<sequence length="471" mass="53594">MASLWSNANDVSIEISTTEEIVGVTFYIIVVKISDFKWKVKHRYSEFYTLHNQLVTEHGVSKDILPSKKVIDFHIYDIYFLLKDLSLKCFAESDFVLSSTRVYTLKTLELHAINEVLKSPIPDFSNLNTHLDLGPILDLCSQLDNLIIVGSNNEYLQSNIIINKLPFDLCPFKIHKSLYLKNVLLNSIVSLGTVRDTLTTLKVSYCNAKHIADILQCDVLHKTTLEGSQRWTILETLDLSNNNLTEIDHTINLARSLKNLILDHNKISTISDLTQLTNLTSLSIEYNLITVCNDLHTRLGNVKSLNMAQNNVVTTKGFYKLYSLENLNLNCNKISDISELQYLGNLPCLENLILSGNNVAATVDYRVKLFEYFGDRASDICLDNEKPSEAELDKVSVLRALRIVKEGRTPNLSIDKTKHLLHIGQRTCLKIIVKIYEKLKQKVEILKKSSATVDICFLWPLHILLQDNQKK</sequence>
<proteinExistence type="predicted"/>
<dbReference type="PANTHER" id="PTHR15454">
    <property type="entry name" value="NISCHARIN RELATED"/>
    <property type="match status" value="1"/>
</dbReference>
<dbReference type="EMBL" id="JAACXV010014411">
    <property type="protein sequence ID" value="KAF7267520.1"/>
    <property type="molecule type" value="Genomic_DNA"/>
</dbReference>